<protein>
    <submittedName>
        <fullName evidence="5">Unannotated protein</fullName>
    </submittedName>
</protein>
<sequence>MKGTSPILTFMKAVLLTAVGKLEVKEIPTPTPGKDELVIKMLACGICGTDRHILKGEHPAKMPLVLGHEFGGEVTAIGEGVNFKVGDLVSVDPNIVCGTCDHCKAGRTAHCRNLEALGVTLNGGFAEYVLLPKTQAYLVPKNVNPLHLGLVEPLACCIRGMDLAEMKGGERVAVLGGGSMGMLVVQLAKLAGASEIVLITRQKARRDVAMLLGATSTIDPTTEDVTAILKDMDVSFEVAGVSETFHQACAITRSGGTVLVLGVAPNHEKVPFSVYDLVIRGLRIIGSYINPFTQARAAELIASGKLNLDPIISRTVSLEELPAVLAADPGQGDIKYIVTGD</sequence>
<name>A0A6J7E518_9ZZZZ</name>
<dbReference type="InterPro" id="IPR002328">
    <property type="entry name" value="ADH_Zn_CS"/>
</dbReference>
<keyword evidence="3" id="KW-0560">Oxidoreductase</keyword>
<dbReference type="SUPFAM" id="SSF51735">
    <property type="entry name" value="NAD(P)-binding Rossmann-fold domains"/>
    <property type="match status" value="1"/>
</dbReference>
<dbReference type="Pfam" id="PF08240">
    <property type="entry name" value="ADH_N"/>
    <property type="match status" value="1"/>
</dbReference>
<evidence type="ECO:0000256" key="3">
    <source>
        <dbReference type="ARBA" id="ARBA00023002"/>
    </source>
</evidence>
<dbReference type="EMBL" id="CAFBLW010000055">
    <property type="protein sequence ID" value="CAB4878026.1"/>
    <property type="molecule type" value="Genomic_DNA"/>
</dbReference>
<evidence type="ECO:0000256" key="1">
    <source>
        <dbReference type="ARBA" id="ARBA00022723"/>
    </source>
</evidence>
<dbReference type="Pfam" id="PF00107">
    <property type="entry name" value="ADH_zinc_N"/>
    <property type="match status" value="1"/>
</dbReference>
<evidence type="ECO:0000256" key="2">
    <source>
        <dbReference type="ARBA" id="ARBA00022833"/>
    </source>
</evidence>
<proteinExistence type="predicted"/>
<evidence type="ECO:0000259" key="4">
    <source>
        <dbReference type="SMART" id="SM00829"/>
    </source>
</evidence>
<dbReference type="InterPro" id="IPR020843">
    <property type="entry name" value="ER"/>
</dbReference>
<dbReference type="PANTHER" id="PTHR43401:SF2">
    <property type="entry name" value="L-THREONINE 3-DEHYDROGENASE"/>
    <property type="match status" value="1"/>
</dbReference>
<dbReference type="InterPro" id="IPR036291">
    <property type="entry name" value="NAD(P)-bd_dom_sf"/>
</dbReference>
<dbReference type="Gene3D" id="3.40.50.720">
    <property type="entry name" value="NAD(P)-binding Rossmann-like Domain"/>
    <property type="match status" value="1"/>
</dbReference>
<organism evidence="5">
    <name type="scientific">freshwater metagenome</name>
    <dbReference type="NCBI Taxonomy" id="449393"/>
    <lineage>
        <taxon>unclassified sequences</taxon>
        <taxon>metagenomes</taxon>
        <taxon>ecological metagenomes</taxon>
    </lineage>
</organism>
<keyword evidence="1" id="KW-0479">Metal-binding</keyword>
<dbReference type="InterPro" id="IPR050129">
    <property type="entry name" value="Zn_alcohol_dh"/>
</dbReference>
<dbReference type="PANTHER" id="PTHR43401">
    <property type="entry name" value="L-THREONINE 3-DEHYDROGENASE"/>
    <property type="match status" value="1"/>
</dbReference>
<dbReference type="InterPro" id="IPR013154">
    <property type="entry name" value="ADH-like_N"/>
</dbReference>
<dbReference type="Gene3D" id="3.90.180.10">
    <property type="entry name" value="Medium-chain alcohol dehydrogenases, catalytic domain"/>
    <property type="match status" value="1"/>
</dbReference>
<accession>A0A6J7E518</accession>
<dbReference type="SUPFAM" id="SSF50129">
    <property type="entry name" value="GroES-like"/>
    <property type="match status" value="1"/>
</dbReference>
<dbReference type="InterPro" id="IPR011032">
    <property type="entry name" value="GroES-like_sf"/>
</dbReference>
<dbReference type="InterPro" id="IPR013149">
    <property type="entry name" value="ADH-like_C"/>
</dbReference>
<evidence type="ECO:0000313" key="5">
    <source>
        <dbReference type="EMBL" id="CAB4878026.1"/>
    </source>
</evidence>
<keyword evidence="2" id="KW-0862">Zinc</keyword>
<dbReference type="SMART" id="SM00829">
    <property type="entry name" value="PKS_ER"/>
    <property type="match status" value="1"/>
</dbReference>
<dbReference type="GO" id="GO:0008270">
    <property type="term" value="F:zinc ion binding"/>
    <property type="evidence" value="ECO:0007669"/>
    <property type="project" value="InterPro"/>
</dbReference>
<dbReference type="GO" id="GO:0016491">
    <property type="term" value="F:oxidoreductase activity"/>
    <property type="evidence" value="ECO:0007669"/>
    <property type="project" value="UniProtKB-KW"/>
</dbReference>
<feature type="domain" description="Enoyl reductase (ER)" evidence="4">
    <location>
        <begin position="17"/>
        <end position="325"/>
    </location>
</feature>
<dbReference type="PROSITE" id="PS00059">
    <property type="entry name" value="ADH_ZINC"/>
    <property type="match status" value="1"/>
</dbReference>
<dbReference type="CDD" id="cd08234">
    <property type="entry name" value="threonine_DH_like"/>
    <property type="match status" value="1"/>
</dbReference>
<gene>
    <name evidence="5" type="ORF">UFOPK3461_00721</name>
</gene>
<dbReference type="AlphaFoldDB" id="A0A6J7E518"/>
<reference evidence="5" key="1">
    <citation type="submission" date="2020-05" db="EMBL/GenBank/DDBJ databases">
        <authorList>
            <person name="Chiriac C."/>
            <person name="Salcher M."/>
            <person name="Ghai R."/>
            <person name="Kavagutti S V."/>
        </authorList>
    </citation>
    <scope>NUCLEOTIDE SEQUENCE</scope>
</reference>